<evidence type="ECO:0000313" key="2">
    <source>
        <dbReference type="EMBL" id="CAB3402201.1"/>
    </source>
</evidence>
<dbReference type="PROSITE" id="PS50181">
    <property type="entry name" value="FBOX"/>
    <property type="match status" value="1"/>
</dbReference>
<name>A0A8S1EW03_9PELO</name>
<dbReference type="InterPro" id="IPR001810">
    <property type="entry name" value="F-box_dom"/>
</dbReference>
<dbReference type="InterPro" id="IPR036047">
    <property type="entry name" value="F-box-like_dom_sf"/>
</dbReference>
<dbReference type="AlphaFoldDB" id="A0A8S1EW03"/>
<comment type="caution">
    <text evidence="2">The sequence shown here is derived from an EMBL/GenBank/DDBJ whole genome shotgun (WGS) entry which is preliminary data.</text>
</comment>
<protein>
    <recommendedName>
        <fullName evidence="1">F-box domain-containing protein</fullName>
    </recommendedName>
</protein>
<organism evidence="2 3">
    <name type="scientific">Caenorhabditis bovis</name>
    <dbReference type="NCBI Taxonomy" id="2654633"/>
    <lineage>
        <taxon>Eukaryota</taxon>
        <taxon>Metazoa</taxon>
        <taxon>Ecdysozoa</taxon>
        <taxon>Nematoda</taxon>
        <taxon>Chromadorea</taxon>
        <taxon>Rhabditida</taxon>
        <taxon>Rhabditina</taxon>
        <taxon>Rhabditomorpha</taxon>
        <taxon>Rhabditoidea</taxon>
        <taxon>Rhabditidae</taxon>
        <taxon>Peloderinae</taxon>
        <taxon>Caenorhabditis</taxon>
    </lineage>
</organism>
<feature type="domain" description="F-box" evidence="1">
    <location>
        <begin position="6"/>
        <end position="53"/>
    </location>
</feature>
<dbReference type="OrthoDB" id="5788425at2759"/>
<keyword evidence="3" id="KW-1185">Reference proteome</keyword>
<accession>A0A8S1EW03</accession>
<evidence type="ECO:0000259" key="1">
    <source>
        <dbReference type="PROSITE" id="PS50181"/>
    </source>
</evidence>
<gene>
    <name evidence="2" type="ORF">CBOVIS_LOCUS4850</name>
</gene>
<dbReference type="Pfam" id="PF00646">
    <property type="entry name" value="F-box"/>
    <property type="match status" value="1"/>
</dbReference>
<sequence length="391" mass="45395">MKQIEPLSILSLPNEILLKIIRRLPRHDIYFGIAHTNHRLRRIVQSNLKTLRLFDAHCHVHVVDQMPSHAYRDDGTDPIISYSFTLFDRQLPDYKQKKRLCLRGNDQRYKELHVTHLNDGTMHAQFERAGYDVRVPQQVAETFLSYMKVRALRFQVRKQCKTESIRIEDDFFANCTDFCERVCTRVEIKSLLLCSKNVLFPWQLGKKSLEKLSNLKNLKSLILENMTTFDPFSPQLTIPTSCLCSLQFRLDQRHRMDIENVTLSQINGSILNALCEASVAYLDFSAYSDVSSFVSSIDSLHMCYFISAWRSTKVPWLIRSISFNSTVTIDEFRNTVQNLLPEDGIMDIPYCRFRTFHKTTKNVVLELACYANGNATQWLLRTGYSDPPTSS</sequence>
<dbReference type="SUPFAM" id="SSF81383">
    <property type="entry name" value="F-box domain"/>
    <property type="match status" value="1"/>
</dbReference>
<dbReference type="EMBL" id="CADEPM010000003">
    <property type="protein sequence ID" value="CAB3402201.1"/>
    <property type="molecule type" value="Genomic_DNA"/>
</dbReference>
<proteinExistence type="predicted"/>
<dbReference type="Proteomes" id="UP000494206">
    <property type="component" value="Unassembled WGS sequence"/>
</dbReference>
<evidence type="ECO:0000313" key="3">
    <source>
        <dbReference type="Proteomes" id="UP000494206"/>
    </source>
</evidence>
<reference evidence="2 3" key="1">
    <citation type="submission" date="2020-04" db="EMBL/GenBank/DDBJ databases">
        <authorList>
            <person name="Laetsch R D."/>
            <person name="Stevens L."/>
            <person name="Kumar S."/>
            <person name="Blaxter L. M."/>
        </authorList>
    </citation>
    <scope>NUCLEOTIDE SEQUENCE [LARGE SCALE GENOMIC DNA]</scope>
</reference>